<dbReference type="EC" id="3.5.1.44" evidence="5"/>
<dbReference type="GO" id="GO:0000156">
    <property type="term" value="F:phosphorelay response regulator activity"/>
    <property type="evidence" value="ECO:0007669"/>
    <property type="project" value="InterPro"/>
</dbReference>
<comment type="domain">
    <text evidence="5">Contains a C-terminal catalytic domain, and an N-terminal region which modulates catalytic activity.</text>
</comment>
<dbReference type="SUPFAM" id="SSF52172">
    <property type="entry name" value="CheY-like"/>
    <property type="match status" value="1"/>
</dbReference>
<comment type="PTM">
    <text evidence="5">Phosphorylated by CheA. Phosphorylation of the N-terminal regulatory domain activates the methylesterase activity.</text>
</comment>
<comment type="similarity">
    <text evidence="5">Belongs to the CheB family.</text>
</comment>
<evidence type="ECO:0000256" key="5">
    <source>
        <dbReference type="HAMAP-Rule" id="MF_00099"/>
    </source>
</evidence>
<dbReference type="EC" id="3.1.1.61" evidence="5"/>
<keyword evidence="11" id="KW-1185">Reference proteome</keyword>
<gene>
    <name evidence="5" type="primary">cheB</name>
    <name evidence="10" type="ORF">EV664_10883</name>
</gene>
<feature type="domain" description="CheB-type methylesterase" evidence="9">
    <location>
        <begin position="143"/>
        <end position="343"/>
    </location>
</feature>
<feature type="active site" evidence="5 6">
    <location>
        <position position="190"/>
    </location>
</feature>
<dbReference type="SMART" id="SM00448">
    <property type="entry name" value="REC"/>
    <property type="match status" value="1"/>
</dbReference>
<evidence type="ECO:0000256" key="3">
    <source>
        <dbReference type="ARBA" id="ARBA00022801"/>
    </source>
</evidence>
<dbReference type="InterPro" id="IPR000673">
    <property type="entry name" value="Sig_transdc_resp-reg_Me-estase"/>
</dbReference>
<dbReference type="CDD" id="cd16432">
    <property type="entry name" value="CheB_Rec"/>
    <property type="match status" value="1"/>
</dbReference>
<comment type="subcellular location">
    <subcellularLocation>
        <location evidence="5">Cytoplasm</location>
    </subcellularLocation>
</comment>
<dbReference type="OrthoDB" id="9793421at2"/>
<dbReference type="EMBL" id="SNWD01000008">
    <property type="protein sequence ID" value="TDN81141.1"/>
    <property type="molecule type" value="Genomic_DNA"/>
</dbReference>
<dbReference type="HAMAP" id="MF_00099">
    <property type="entry name" value="CheB_chemtxs"/>
    <property type="match status" value="1"/>
</dbReference>
<dbReference type="InterPro" id="IPR035909">
    <property type="entry name" value="CheB_C"/>
</dbReference>
<dbReference type="Gene3D" id="3.40.50.180">
    <property type="entry name" value="Methylesterase CheB, C-terminal domain"/>
    <property type="match status" value="1"/>
</dbReference>
<dbReference type="AlphaFoldDB" id="A0A4R6FI81"/>
<keyword evidence="5 7" id="KW-0597">Phosphoprotein</keyword>
<dbReference type="GO" id="GO:0005737">
    <property type="term" value="C:cytoplasm"/>
    <property type="evidence" value="ECO:0007669"/>
    <property type="project" value="UniProtKB-SubCell"/>
</dbReference>
<evidence type="ECO:0000313" key="11">
    <source>
        <dbReference type="Proteomes" id="UP000295493"/>
    </source>
</evidence>
<dbReference type="NCBIfam" id="NF009206">
    <property type="entry name" value="PRK12555.1"/>
    <property type="match status" value="1"/>
</dbReference>
<evidence type="ECO:0000256" key="2">
    <source>
        <dbReference type="ARBA" id="ARBA00022500"/>
    </source>
</evidence>
<evidence type="ECO:0000256" key="6">
    <source>
        <dbReference type="PROSITE-ProRule" id="PRU00050"/>
    </source>
</evidence>
<dbReference type="Proteomes" id="UP000295493">
    <property type="component" value="Unassembled WGS sequence"/>
</dbReference>
<dbReference type="GO" id="GO:0008984">
    <property type="term" value="F:protein-glutamate methylesterase activity"/>
    <property type="evidence" value="ECO:0007669"/>
    <property type="project" value="UniProtKB-UniRule"/>
</dbReference>
<evidence type="ECO:0000256" key="4">
    <source>
        <dbReference type="ARBA" id="ARBA00048267"/>
    </source>
</evidence>
<sequence>MQTVRTLIVDDSPSIRATLAHIFKSDPEIEVVGMAPEPHTARAMIKDLNPDVITLDVEMPGMDGLSFLERIMRLRPMPVVMCSSLTAAGAEVTIEALRLGAVDCIAKPVGGPAELAASAALLCRTVKNAARSSARPRVTTTPPMASGESRNTRFHDMVIAIGASTGGVEALFHVLSSFPENCPPTLIVQHMPAAFTASFADRLDRSCPPKIVEAKHGQPIAPGTVYIAPGGTHHMTLQGGYNGRIRLIESDPIGGHRPSVDALFHSVAQSGAASVGAILTGMGADGAEGLLALRQAGATTFGQSRESCVVWGMPRAAAELGGVQQEISLSSMASTILSACRGEHRER</sequence>
<dbReference type="InterPro" id="IPR008248">
    <property type="entry name" value="CheB-like"/>
</dbReference>
<evidence type="ECO:0000256" key="1">
    <source>
        <dbReference type="ARBA" id="ARBA00022490"/>
    </source>
</evidence>
<dbReference type="RefSeq" id="WP_133495997.1">
    <property type="nucleotide sequence ID" value="NZ_BMLU01000008.1"/>
</dbReference>
<comment type="function">
    <text evidence="5">Involved in chemotaxis. Part of a chemotaxis signal transduction system that modulates chemotaxis in response to various stimuli. Catalyzes the demethylation of specific methylglutamate residues introduced into the chemoreceptors (methyl-accepting chemotaxis proteins or MCP) by CheR. Also mediates the irreversible deamidation of specific glutamine residues to glutamic acid.</text>
</comment>
<organism evidence="10 11">
    <name type="scientific">Stakelama pacifica</name>
    <dbReference type="NCBI Taxonomy" id="517720"/>
    <lineage>
        <taxon>Bacteria</taxon>
        <taxon>Pseudomonadati</taxon>
        <taxon>Pseudomonadota</taxon>
        <taxon>Alphaproteobacteria</taxon>
        <taxon>Sphingomonadales</taxon>
        <taxon>Sphingomonadaceae</taxon>
        <taxon>Stakelama</taxon>
    </lineage>
</organism>
<dbReference type="GO" id="GO:0050568">
    <property type="term" value="F:protein-glutamine glutaminase activity"/>
    <property type="evidence" value="ECO:0007669"/>
    <property type="project" value="UniProtKB-UniRule"/>
</dbReference>
<name>A0A4R6FI81_9SPHN</name>
<reference evidence="10 11" key="1">
    <citation type="submission" date="2019-03" db="EMBL/GenBank/DDBJ databases">
        <title>Genomic Encyclopedia of Type Strains, Phase IV (KMG-IV): sequencing the most valuable type-strain genomes for metagenomic binning, comparative biology and taxonomic classification.</title>
        <authorList>
            <person name="Goeker M."/>
        </authorList>
    </citation>
    <scope>NUCLEOTIDE SEQUENCE [LARGE SCALE GENOMIC DNA]</scope>
    <source>
        <strain evidence="10 11">DSM 25059</strain>
    </source>
</reference>
<evidence type="ECO:0000256" key="7">
    <source>
        <dbReference type="PROSITE-ProRule" id="PRU00169"/>
    </source>
</evidence>
<keyword evidence="3 5" id="KW-0378">Hydrolase</keyword>
<accession>A0A4R6FI81</accession>
<dbReference type="PANTHER" id="PTHR42872:SF6">
    <property type="entry name" value="PROTEIN-GLUTAMATE METHYLESTERASE_PROTEIN-GLUTAMINE GLUTAMINASE"/>
    <property type="match status" value="1"/>
</dbReference>
<dbReference type="SUPFAM" id="SSF52738">
    <property type="entry name" value="Methylesterase CheB, C-terminal domain"/>
    <property type="match status" value="1"/>
</dbReference>
<dbReference type="Gene3D" id="3.40.50.2300">
    <property type="match status" value="1"/>
</dbReference>
<comment type="caution">
    <text evidence="10">The sequence shown here is derived from an EMBL/GenBank/DDBJ whole genome shotgun (WGS) entry which is preliminary data.</text>
</comment>
<dbReference type="NCBIfam" id="NF001965">
    <property type="entry name" value="PRK00742.1"/>
    <property type="match status" value="1"/>
</dbReference>
<evidence type="ECO:0000259" key="9">
    <source>
        <dbReference type="PROSITE" id="PS50122"/>
    </source>
</evidence>
<evidence type="ECO:0000313" key="10">
    <source>
        <dbReference type="EMBL" id="TDN81141.1"/>
    </source>
</evidence>
<proteinExistence type="inferred from homology"/>
<dbReference type="InterPro" id="IPR001789">
    <property type="entry name" value="Sig_transdc_resp-reg_receiver"/>
</dbReference>
<dbReference type="PANTHER" id="PTHR42872">
    <property type="entry name" value="PROTEIN-GLUTAMATE METHYLESTERASE/PROTEIN-GLUTAMINE GLUTAMINASE"/>
    <property type="match status" value="1"/>
</dbReference>
<comment type="catalytic activity">
    <reaction evidence="5">
        <text>L-glutaminyl-[protein] + H2O = L-glutamyl-[protein] + NH4(+)</text>
        <dbReference type="Rhea" id="RHEA:16441"/>
        <dbReference type="Rhea" id="RHEA-COMP:10207"/>
        <dbReference type="Rhea" id="RHEA-COMP:10208"/>
        <dbReference type="ChEBI" id="CHEBI:15377"/>
        <dbReference type="ChEBI" id="CHEBI:28938"/>
        <dbReference type="ChEBI" id="CHEBI:29973"/>
        <dbReference type="ChEBI" id="CHEBI:30011"/>
        <dbReference type="EC" id="3.5.1.44"/>
    </reaction>
</comment>
<protein>
    <recommendedName>
        <fullName evidence="5">Protein-glutamate methylesterase/protein-glutamine glutaminase</fullName>
        <ecNumber evidence="5">3.1.1.61</ecNumber>
        <ecNumber evidence="5">3.5.1.44</ecNumber>
    </recommendedName>
</protein>
<dbReference type="PIRSF" id="PIRSF000876">
    <property type="entry name" value="RR_chemtxs_CheB"/>
    <property type="match status" value="1"/>
</dbReference>
<dbReference type="InterPro" id="IPR011006">
    <property type="entry name" value="CheY-like_superfamily"/>
</dbReference>
<feature type="domain" description="Response regulatory" evidence="8">
    <location>
        <begin position="5"/>
        <end position="122"/>
    </location>
</feature>
<keyword evidence="2 5" id="KW-0145">Chemotaxis</keyword>
<comment type="catalytic activity">
    <reaction evidence="4 5">
        <text>[protein]-L-glutamate 5-O-methyl ester + H2O = L-glutamyl-[protein] + methanol + H(+)</text>
        <dbReference type="Rhea" id="RHEA:23236"/>
        <dbReference type="Rhea" id="RHEA-COMP:10208"/>
        <dbReference type="Rhea" id="RHEA-COMP:10311"/>
        <dbReference type="ChEBI" id="CHEBI:15377"/>
        <dbReference type="ChEBI" id="CHEBI:15378"/>
        <dbReference type="ChEBI" id="CHEBI:17790"/>
        <dbReference type="ChEBI" id="CHEBI:29973"/>
        <dbReference type="ChEBI" id="CHEBI:82795"/>
        <dbReference type="EC" id="3.1.1.61"/>
    </reaction>
</comment>
<dbReference type="CDD" id="cd17541">
    <property type="entry name" value="REC_CheB-like"/>
    <property type="match status" value="1"/>
</dbReference>
<keyword evidence="1 5" id="KW-0963">Cytoplasm</keyword>
<dbReference type="Pfam" id="PF01339">
    <property type="entry name" value="CheB_methylest"/>
    <property type="match status" value="1"/>
</dbReference>
<dbReference type="Pfam" id="PF00072">
    <property type="entry name" value="Response_reg"/>
    <property type="match status" value="1"/>
</dbReference>
<dbReference type="PROSITE" id="PS50122">
    <property type="entry name" value="CHEB"/>
    <property type="match status" value="1"/>
</dbReference>
<feature type="active site" evidence="5 6">
    <location>
        <position position="164"/>
    </location>
</feature>
<feature type="active site" evidence="5 6">
    <location>
        <position position="285"/>
    </location>
</feature>
<evidence type="ECO:0000259" key="8">
    <source>
        <dbReference type="PROSITE" id="PS50110"/>
    </source>
</evidence>
<dbReference type="PROSITE" id="PS50110">
    <property type="entry name" value="RESPONSE_REGULATORY"/>
    <property type="match status" value="1"/>
</dbReference>
<dbReference type="GO" id="GO:0006935">
    <property type="term" value="P:chemotaxis"/>
    <property type="evidence" value="ECO:0007669"/>
    <property type="project" value="UniProtKB-UniRule"/>
</dbReference>
<feature type="modified residue" description="4-aspartylphosphate" evidence="5 7">
    <location>
        <position position="56"/>
    </location>
</feature>